<dbReference type="Proteomes" id="UP000196151">
    <property type="component" value="Chromosome"/>
</dbReference>
<sequence length="216" mass="25375">MWFKKKIEVPSEIIDFNVFPPEKEKFLCIGAAVTRFAEAKRAVQPNYLKLYFPEKYKKNIVKYWLPMFGISTGENAKALIESWISENSYAAVVSEDTKGKVQKEIQKAARKQETDVQVLMSASEKISDSGAFDMERLGYIIRVCFTLDLIKEQDAWMYLEMLYKLAQEHYENWEEYIVSYSNENEAMNTSWYKDIIIDYLAIKQGKENIFDKYPLK</sequence>
<reference evidence="3" key="2">
    <citation type="submission" date="2017-05" db="EMBL/GenBank/DDBJ databases">
        <authorList>
            <consortium name="The Broad Institute Genomics Platform"/>
            <consortium name="The Broad Institute Genomic Center for Infectious Diseases"/>
            <person name="Earl A."/>
            <person name="Manson A."/>
            <person name="Schwartman J."/>
            <person name="Gilmore M."/>
            <person name="Abouelleil A."/>
            <person name="Cao P."/>
            <person name="Chapman S."/>
            <person name="Cusick C."/>
            <person name="Shea T."/>
            <person name="Young S."/>
            <person name="Neafsey D."/>
            <person name="Nusbaum C."/>
            <person name="Birren B."/>
        </authorList>
    </citation>
    <scope>NUCLEOTIDE SEQUENCE</scope>
    <source>
        <strain evidence="3">9D6_DIV0238</strain>
    </source>
</reference>
<accession>A0A200JFQ9</accession>
<protein>
    <recommendedName>
        <fullName evidence="1">DUF1266 domain-containing protein</fullName>
    </recommendedName>
</protein>
<reference evidence="3" key="3">
    <citation type="submission" date="2024-03" db="EMBL/GenBank/DDBJ databases">
        <title>The Genome Sequence of Enterococcus sp. DIV0238c.</title>
        <authorList>
            <consortium name="The Broad Institute Genomics Platform"/>
            <consortium name="The Broad Institute Microbial Omics Core"/>
            <consortium name="The Broad Institute Genomic Center for Infectious Diseases"/>
            <person name="Earl A."/>
            <person name="Manson A."/>
            <person name="Gilmore M."/>
            <person name="Schwartman J."/>
            <person name="Shea T."/>
            <person name="Abouelleil A."/>
            <person name="Cao P."/>
            <person name="Chapman S."/>
            <person name="Cusick C."/>
            <person name="Young S."/>
            <person name="Neafsey D."/>
            <person name="Nusbaum C."/>
            <person name="Birren B."/>
        </authorList>
    </citation>
    <scope>NUCLEOTIDE SEQUENCE</scope>
    <source>
        <strain evidence="3">9D6_DIV0238</strain>
    </source>
</reference>
<gene>
    <name evidence="3" type="ORF">A5889_000513</name>
    <name evidence="2" type="ORF">A5889_001207</name>
</gene>
<evidence type="ECO:0000259" key="1">
    <source>
        <dbReference type="Pfam" id="PF06889"/>
    </source>
</evidence>
<evidence type="ECO:0000313" key="2">
    <source>
        <dbReference type="EMBL" id="OUZ35731.1"/>
    </source>
</evidence>
<dbReference type="EMBL" id="CP147246">
    <property type="protein sequence ID" value="WYJ93034.1"/>
    <property type="molecule type" value="Genomic_DNA"/>
</dbReference>
<evidence type="ECO:0000313" key="4">
    <source>
        <dbReference type="Proteomes" id="UP000196151"/>
    </source>
</evidence>
<dbReference type="OrthoDB" id="6820768at2"/>
<dbReference type="InterPro" id="IPR009677">
    <property type="entry name" value="DUF1266"/>
</dbReference>
<reference evidence="2" key="1">
    <citation type="submission" date="2017-05" db="EMBL/GenBank/DDBJ databases">
        <title>The Genome Sequence of Enterococcus sp. 9D6_DIV0238.</title>
        <authorList>
            <consortium name="The Broad Institute Genomics Platform"/>
            <consortium name="The Broad Institute Genomic Center for Infectious Diseases"/>
            <person name="Earl A."/>
            <person name="Manson A."/>
            <person name="Schwartman J."/>
            <person name="Gilmore M."/>
            <person name="Abouelleil A."/>
            <person name="Cao P."/>
            <person name="Chapman S."/>
            <person name="Cusick C."/>
            <person name="Shea T."/>
            <person name="Young S."/>
            <person name="Neafsey D."/>
            <person name="Nusbaum C."/>
            <person name="Birren B."/>
        </authorList>
    </citation>
    <scope>NUCLEOTIDE SEQUENCE [LARGE SCALE GENOMIC DNA]</scope>
    <source>
        <strain evidence="2">9D6_DIV0238</strain>
    </source>
</reference>
<keyword evidence="4" id="KW-1185">Reference proteome</keyword>
<dbReference type="Pfam" id="PF06889">
    <property type="entry name" value="DUF1266"/>
    <property type="match status" value="1"/>
</dbReference>
<name>A0A200JFQ9_9ENTE</name>
<organism evidence="2">
    <name type="scientific">Candidatus Enterococcus dunnyi</name>
    <dbReference type="NCBI Taxonomy" id="1834192"/>
    <lineage>
        <taxon>Bacteria</taxon>
        <taxon>Bacillati</taxon>
        <taxon>Bacillota</taxon>
        <taxon>Bacilli</taxon>
        <taxon>Lactobacillales</taxon>
        <taxon>Enterococcaceae</taxon>
        <taxon>Enterococcus</taxon>
    </lineage>
</organism>
<evidence type="ECO:0000313" key="3">
    <source>
        <dbReference type="EMBL" id="WYJ93034.1"/>
    </source>
</evidence>
<dbReference type="EMBL" id="NIBQ01000001">
    <property type="protein sequence ID" value="OUZ35731.1"/>
    <property type="molecule type" value="Genomic_DNA"/>
</dbReference>
<feature type="domain" description="DUF1266" evidence="1">
    <location>
        <begin position="70"/>
        <end position="180"/>
    </location>
</feature>
<dbReference type="RefSeq" id="WP_087640307.1">
    <property type="nucleotide sequence ID" value="NZ_CP147246.1"/>
</dbReference>
<proteinExistence type="predicted"/>
<dbReference type="AlphaFoldDB" id="A0A200JFQ9"/>